<dbReference type="InterPro" id="IPR011105">
    <property type="entry name" value="Cell_wall_hydrolase_SleB"/>
</dbReference>
<dbReference type="AlphaFoldDB" id="A0A0F9QWQ2"/>
<dbReference type="GO" id="GO:0016787">
    <property type="term" value="F:hydrolase activity"/>
    <property type="evidence" value="ECO:0007669"/>
    <property type="project" value="InterPro"/>
</dbReference>
<dbReference type="InterPro" id="IPR042047">
    <property type="entry name" value="SleB_dom1"/>
</dbReference>
<protein>
    <recommendedName>
        <fullName evidence="1">Cell wall hydrolase SleB domain-containing protein</fullName>
    </recommendedName>
</protein>
<name>A0A0F9QWQ2_9ZZZZ</name>
<proteinExistence type="predicted"/>
<gene>
    <name evidence="2" type="ORF">LCGC14_0668410</name>
</gene>
<feature type="domain" description="Cell wall hydrolase SleB" evidence="1">
    <location>
        <begin position="21"/>
        <end position="130"/>
    </location>
</feature>
<accession>A0A0F9QWQ2</accession>
<evidence type="ECO:0000259" key="1">
    <source>
        <dbReference type="Pfam" id="PF07486"/>
    </source>
</evidence>
<dbReference type="EMBL" id="LAZR01001307">
    <property type="protein sequence ID" value="KKN46874.1"/>
    <property type="molecule type" value="Genomic_DNA"/>
</dbReference>
<reference evidence="2" key="1">
    <citation type="journal article" date="2015" name="Nature">
        <title>Complex archaea that bridge the gap between prokaryotes and eukaryotes.</title>
        <authorList>
            <person name="Spang A."/>
            <person name="Saw J.H."/>
            <person name="Jorgensen S.L."/>
            <person name="Zaremba-Niedzwiedzka K."/>
            <person name="Martijn J."/>
            <person name="Lind A.E."/>
            <person name="van Eijk R."/>
            <person name="Schleper C."/>
            <person name="Guy L."/>
            <person name="Ettema T.J."/>
        </authorList>
    </citation>
    <scope>NUCLEOTIDE SEQUENCE</scope>
</reference>
<comment type="caution">
    <text evidence="2">The sequence shown here is derived from an EMBL/GenBank/DDBJ whole genome shotgun (WGS) entry which is preliminary data.</text>
</comment>
<sequence>MKITAPDIEVLARTVYGEARGESALGKLAVAWVVVNRAKRARSGLAAACLKSIHFSCWNNARANDANQLAMMTADLSDPVFARCVIAALQAAHGLAPDPTGGARHYHALGVRPRWARGKSYETIGRHRFYRGID</sequence>
<dbReference type="Pfam" id="PF07486">
    <property type="entry name" value="Hydrolase_2"/>
    <property type="match status" value="1"/>
</dbReference>
<dbReference type="Gene3D" id="1.10.10.2520">
    <property type="entry name" value="Cell wall hydrolase SleB, domain 1"/>
    <property type="match status" value="1"/>
</dbReference>
<evidence type="ECO:0000313" key="2">
    <source>
        <dbReference type="EMBL" id="KKN46874.1"/>
    </source>
</evidence>
<organism evidence="2">
    <name type="scientific">marine sediment metagenome</name>
    <dbReference type="NCBI Taxonomy" id="412755"/>
    <lineage>
        <taxon>unclassified sequences</taxon>
        <taxon>metagenomes</taxon>
        <taxon>ecological metagenomes</taxon>
    </lineage>
</organism>